<dbReference type="Pfam" id="PF04326">
    <property type="entry name" value="SLFN_AlbA_2"/>
    <property type="match status" value="1"/>
</dbReference>
<dbReference type="Gene3D" id="3.40.630.30">
    <property type="match status" value="1"/>
</dbReference>
<dbReference type="SUPFAM" id="SSF55729">
    <property type="entry name" value="Acyl-CoA N-acyltransferases (Nat)"/>
    <property type="match status" value="1"/>
</dbReference>
<dbReference type="PANTHER" id="PTHR30595:SF6">
    <property type="entry name" value="SCHLAFEN ALBA-2 DOMAIN-CONTAINING PROTEIN"/>
    <property type="match status" value="1"/>
</dbReference>
<evidence type="ECO:0000259" key="1">
    <source>
        <dbReference type="Pfam" id="PF04326"/>
    </source>
</evidence>
<evidence type="ECO:0000313" key="3">
    <source>
        <dbReference type="Proteomes" id="UP001061862"/>
    </source>
</evidence>
<protein>
    <submittedName>
        <fullName evidence="2">ATP-binding protein</fullName>
    </submittedName>
</protein>
<keyword evidence="2" id="KW-0547">Nucleotide-binding</keyword>
<dbReference type="InterPro" id="IPR038461">
    <property type="entry name" value="Schlafen_AlbA_2_dom_sf"/>
</dbReference>
<reference evidence="2 3" key="1">
    <citation type="submission" date="2022-09" db="EMBL/GenBank/DDBJ databases">
        <title>Interaction between co-microsymbionts with complementary sets of symbiotic genes in legume-rhizobium systems.</title>
        <authorList>
            <person name="Safronova V."/>
            <person name="Sazanova A."/>
            <person name="Afonin A."/>
            <person name="Chirak E."/>
        </authorList>
    </citation>
    <scope>NUCLEOTIDE SEQUENCE [LARGE SCALE GENOMIC DNA]</scope>
    <source>
        <strain evidence="2 3">A18/4-1</strain>
        <plasmid evidence="2 3">p_unnamed1</plasmid>
    </source>
</reference>
<dbReference type="Gene3D" id="3.30.950.30">
    <property type="entry name" value="Schlafen, AAA domain"/>
    <property type="match status" value="1"/>
</dbReference>
<evidence type="ECO:0000313" key="2">
    <source>
        <dbReference type="EMBL" id="UXN67943.1"/>
    </source>
</evidence>
<dbReference type="GO" id="GO:0005524">
    <property type="term" value="F:ATP binding"/>
    <property type="evidence" value="ECO:0007669"/>
    <property type="project" value="UniProtKB-KW"/>
</dbReference>
<dbReference type="RefSeq" id="WP_262165503.1">
    <property type="nucleotide sequence ID" value="NZ_CP104964.1"/>
</dbReference>
<feature type="domain" description="Schlafen AlbA-2" evidence="1">
    <location>
        <begin position="10"/>
        <end position="125"/>
    </location>
</feature>
<name>A0ABY6C7T9_9HYPH</name>
<keyword evidence="3" id="KW-1185">Reference proteome</keyword>
<dbReference type="PANTHER" id="PTHR30595">
    <property type="entry name" value="GLPR-RELATED TRANSCRIPTIONAL REPRESSOR"/>
    <property type="match status" value="1"/>
</dbReference>
<dbReference type="InterPro" id="IPR016181">
    <property type="entry name" value="Acyl_CoA_acyltransferase"/>
</dbReference>
<sequence length="465" mass="51284">MTQALLAEGESERADFKRLPDGISADDLVAFANSDDGGSILAGVDEKTVENVQVGIVRGCDVSDGTILQILNKAMGCVPPVSLNIHIENLTDRPILRIEVVSSPTRPHCTPKGVYCRRDGARNRALHPSELLKIFLDTEARAFASRFEAAAGRITEELSDLERSLDSSISNMASQLGWADMQLGDTESTLSTIQALVTRLTRETGDVSTRLRTLFRQDNRDDPVKARVREKYLQNLYKEIVEDDGIFDHVAAGGELTVKATGEPVIELTEDEIRSVVAEAIQKARMKADLRNYTIEVKPPGQCTEVELDHFAAIVAQGGEVAGGLRARLETAFRLGIVAYNSEVVGTAAIKKPAAVYRKKVFDNAGSALNSAAYPYELGWIYLQEAHRKKGQMGRLLTELMLVTRNKPVLSTTRVSNEIMQTILKEWGFEKEGNPYPSAQQPSEMIQLYLRSAQEEAEETTRPYS</sequence>
<keyword evidence="2" id="KW-0067">ATP-binding</keyword>
<gene>
    <name evidence="2" type="ORF">N8A98_02495</name>
</gene>
<dbReference type="Proteomes" id="UP001061862">
    <property type="component" value="Plasmid p_unnamed1"/>
</dbReference>
<organism evidence="2 3">
    <name type="scientific">Devosia neptuniae</name>
    <dbReference type="NCBI Taxonomy" id="191302"/>
    <lineage>
        <taxon>Bacteria</taxon>
        <taxon>Pseudomonadati</taxon>
        <taxon>Pseudomonadota</taxon>
        <taxon>Alphaproteobacteria</taxon>
        <taxon>Hyphomicrobiales</taxon>
        <taxon>Devosiaceae</taxon>
        <taxon>Devosia</taxon>
    </lineage>
</organism>
<accession>A0ABY6C7T9</accession>
<keyword evidence="2" id="KW-0614">Plasmid</keyword>
<dbReference type="InterPro" id="IPR007421">
    <property type="entry name" value="Schlafen_AlbA_2_dom"/>
</dbReference>
<proteinExistence type="predicted"/>
<geneLocation type="plasmid" evidence="2 3">
    <name>p_unnamed1</name>
</geneLocation>
<dbReference type="EMBL" id="CP104964">
    <property type="protein sequence ID" value="UXN67943.1"/>
    <property type="molecule type" value="Genomic_DNA"/>
</dbReference>